<feature type="chain" id="PRO_5038905335" evidence="5">
    <location>
        <begin position="21"/>
        <end position="413"/>
    </location>
</feature>
<dbReference type="STRING" id="648782.SAMN04488554_3693"/>
<evidence type="ECO:0000256" key="3">
    <source>
        <dbReference type="ARBA" id="ARBA00022448"/>
    </source>
</evidence>
<protein>
    <submittedName>
        <fullName evidence="6">Carbohydrate ABC transporter substrate-binding protein, CUT1 family</fullName>
    </submittedName>
</protein>
<evidence type="ECO:0000256" key="2">
    <source>
        <dbReference type="ARBA" id="ARBA00008520"/>
    </source>
</evidence>
<keyword evidence="4 5" id="KW-0732">Signal</keyword>
<dbReference type="Gene3D" id="3.40.190.10">
    <property type="entry name" value="Periplasmic binding protein-like II"/>
    <property type="match status" value="1"/>
</dbReference>
<dbReference type="InterPro" id="IPR006059">
    <property type="entry name" value="SBP"/>
</dbReference>
<dbReference type="InterPro" id="IPR050490">
    <property type="entry name" value="Bact_solute-bd_prot1"/>
</dbReference>
<evidence type="ECO:0000256" key="1">
    <source>
        <dbReference type="ARBA" id="ARBA00004196"/>
    </source>
</evidence>
<accession>A0A1H5MYN0</accession>
<name>A0A1H5MYN0_9MICO</name>
<evidence type="ECO:0000313" key="6">
    <source>
        <dbReference type="EMBL" id="SEE93518.1"/>
    </source>
</evidence>
<comment type="similarity">
    <text evidence="2">Belongs to the bacterial solute-binding protein 1 family.</text>
</comment>
<evidence type="ECO:0000313" key="7">
    <source>
        <dbReference type="Proteomes" id="UP000199220"/>
    </source>
</evidence>
<dbReference type="EMBL" id="FNTX01000002">
    <property type="protein sequence ID" value="SEE93518.1"/>
    <property type="molecule type" value="Genomic_DNA"/>
</dbReference>
<evidence type="ECO:0000256" key="4">
    <source>
        <dbReference type="ARBA" id="ARBA00022729"/>
    </source>
</evidence>
<dbReference type="GO" id="GO:0030313">
    <property type="term" value="C:cell envelope"/>
    <property type="evidence" value="ECO:0007669"/>
    <property type="project" value="UniProtKB-SubCell"/>
</dbReference>
<evidence type="ECO:0000256" key="5">
    <source>
        <dbReference type="SAM" id="SignalP"/>
    </source>
</evidence>
<keyword evidence="7" id="KW-1185">Reference proteome</keyword>
<dbReference type="PROSITE" id="PS51257">
    <property type="entry name" value="PROKAR_LIPOPROTEIN"/>
    <property type="match status" value="1"/>
</dbReference>
<reference evidence="7" key="1">
    <citation type="submission" date="2016-10" db="EMBL/GenBank/DDBJ databases">
        <authorList>
            <person name="Varghese N."/>
            <person name="Submissions S."/>
        </authorList>
    </citation>
    <scope>NUCLEOTIDE SEQUENCE [LARGE SCALE GENOMIC DNA]</scope>
    <source>
        <strain evidence="7">DSM 21368</strain>
    </source>
</reference>
<dbReference type="Pfam" id="PF01547">
    <property type="entry name" value="SBP_bac_1"/>
    <property type="match status" value="1"/>
</dbReference>
<dbReference type="CDD" id="cd13585">
    <property type="entry name" value="PBP2_TMBP_like"/>
    <property type="match status" value="1"/>
</dbReference>
<dbReference type="AlphaFoldDB" id="A0A1H5MYN0"/>
<dbReference type="PANTHER" id="PTHR43649">
    <property type="entry name" value="ARABINOSE-BINDING PROTEIN-RELATED"/>
    <property type="match status" value="1"/>
</dbReference>
<dbReference type="Proteomes" id="UP000199220">
    <property type="component" value="Unassembled WGS sequence"/>
</dbReference>
<comment type="subcellular location">
    <subcellularLocation>
        <location evidence="1">Cell envelope</location>
    </subcellularLocation>
</comment>
<sequence length="413" mass="43035">MKRYARISAAVLVGTLGLSACSGGDDDDVTTSLTFSMWAGSTPETEALQTLIDLVEEEHPDLSIELQTAPFNDYWTRLAAQASGGTEACILGVQSPRTSSISSLLLPLEDSALDTAGIDLSEFDDAIVEGTQVENVQYAVPYDVGPLVVFYNADAFAAADVVEPANGWTVEDFSSAAADLSADDGHGFAVTPNYDVTNAWSLTLGGEQGVAEDGSLQLDDPALVEAVEFLQQLIADGHAPPLAATSDNYNALNSFVSGDAAMVVDGPWQIAYVTEQVSFELGVAVMPAGPQGSATPVAGSGYGVSASCEYPEEALRAISVLTGPEAQTVLAEMGRAYPARIAEQPAYFQGAFQVAEGALAASSEGGQALRSTVNFTQVNSLFNQYAVSSFNGDMTAEDFLGTVQSQTEAGAQQ</sequence>
<gene>
    <name evidence="6" type="ORF">SAMN04488554_3693</name>
</gene>
<dbReference type="SUPFAM" id="SSF53850">
    <property type="entry name" value="Periplasmic binding protein-like II"/>
    <property type="match status" value="1"/>
</dbReference>
<dbReference type="RefSeq" id="WP_175477210.1">
    <property type="nucleotide sequence ID" value="NZ_FNTX01000002.1"/>
</dbReference>
<dbReference type="PANTHER" id="PTHR43649:SF31">
    <property type="entry name" value="SN-GLYCEROL-3-PHOSPHATE-BINDING PERIPLASMIC PROTEIN UGPB"/>
    <property type="match status" value="1"/>
</dbReference>
<proteinExistence type="inferred from homology"/>
<feature type="signal peptide" evidence="5">
    <location>
        <begin position="1"/>
        <end position="20"/>
    </location>
</feature>
<keyword evidence="3" id="KW-0813">Transport</keyword>
<organism evidence="6 7">
    <name type="scientific">Ruania alba</name>
    <dbReference type="NCBI Taxonomy" id="648782"/>
    <lineage>
        <taxon>Bacteria</taxon>
        <taxon>Bacillati</taxon>
        <taxon>Actinomycetota</taxon>
        <taxon>Actinomycetes</taxon>
        <taxon>Micrococcales</taxon>
        <taxon>Ruaniaceae</taxon>
        <taxon>Ruania</taxon>
    </lineage>
</organism>